<keyword evidence="1" id="KW-0106">Calcium</keyword>
<organism evidence="2">
    <name type="scientific">Timema tahoe</name>
    <dbReference type="NCBI Taxonomy" id="61484"/>
    <lineage>
        <taxon>Eukaryota</taxon>
        <taxon>Metazoa</taxon>
        <taxon>Ecdysozoa</taxon>
        <taxon>Arthropoda</taxon>
        <taxon>Hexapoda</taxon>
        <taxon>Insecta</taxon>
        <taxon>Pterygota</taxon>
        <taxon>Neoptera</taxon>
        <taxon>Polyneoptera</taxon>
        <taxon>Phasmatodea</taxon>
        <taxon>Timematodea</taxon>
        <taxon>Timematoidea</taxon>
        <taxon>Timematidae</taxon>
        <taxon>Timema</taxon>
    </lineage>
</organism>
<sequence length="71" mass="7801">MKPGEGEQVSVESDETLATIVDRILGNSDINNDGFIDFVEFRSTSWHSSSYGVMQLERSDALARFECGAAL</sequence>
<name>A0A7R9FLT0_9NEOP</name>
<dbReference type="SUPFAM" id="SSF47473">
    <property type="entry name" value="EF-hand"/>
    <property type="match status" value="1"/>
</dbReference>
<reference evidence="2" key="1">
    <citation type="submission" date="2020-11" db="EMBL/GenBank/DDBJ databases">
        <authorList>
            <person name="Tran Van P."/>
        </authorList>
    </citation>
    <scope>NUCLEOTIDE SEQUENCE</scope>
</reference>
<dbReference type="AlphaFoldDB" id="A0A7R9FLT0"/>
<dbReference type="PROSITE" id="PS00018">
    <property type="entry name" value="EF_HAND_1"/>
    <property type="match status" value="1"/>
</dbReference>
<dbReference type="Gene3D" id="1.10.238.10">
    <property type="entry name" value="EF-hand"/>
    <property type="match status" value="1"/>
</dbReference>
<dbReference type="InterPro" id="IPR011992">
    <property type="entry name" value="EF-hand-dom_pair"/>
</dbReference>
<evidence type="ECO:0000256" key="1">
    <source>
        <dbReference type="ARBA" id="ARBA00022837"/>
    </source>
</evidence>
<evidence type="ECO:0000313" key="2">
    <source>
        <dbReference type="EMBL" id="CAD7455956.1"/>
    </source>
</evidence>
<protein>
    <recommendedName>
        <fullName evidence="3">EF-hand domain-containing protein</fullName>
    </recommendedName>
</protein>
<gene>
    <name evidence="2" type="ORF">TTEB3V08_LOCUS4002</name>
</gene>
<proteinExistence type="predicted"/>
<evidence type="ECO:0008006" key="3">
    <source>
        <dbReference type="Google" id="ProtNLM"/>
    </source>
</evidence>
<accession>A0A7R9FLT0</accession>
<dbReference type="InterPro" id="IPR018247">
    <property type="entry name" value="EF_Hand_1_Ca_BS"/>
</dbReference>
<dbReference type="EMBL" id="OE001087">
    <property type="protein sequence ID" value="CAD7455956.1"/>
    <property type="molecule type" value="Genomic_DNA"/>
</dbReference>